<proteinExistence type="predicted"/>
<evidence type="ECO:0000313" key="2">
    <source>
        <dbReference type="Proteomes" id="UP000053989"/>
    </source>
</evidence>
<dbReference type="InParanoid" id="A0A0C3CVQ8"/>
<protein>
    <submittedName>
        <fullName evidence="1">Uncharacterized protein</fullName>
    </submittedName>
</protein>
<dbReference type="AlphaFoldDB" id="A0A0C3CVQ8"/>
<sequence>MADMEDTTPTGQPTVSKEKTAPSLIRTFVKVGTYHRLSLFEEGMLPTTNEQLPTHLERRDLARGLDNPAQRCTSDPRAQASTHQMLIPRHACGRWKMRGENIAALLVPSVIERLSLTDSRKMRRRNLFIRHEYLLPCRQHHVPRTSVSFSATNFGKASIDLMAVAIPYCSPL</sequence>
<organism evidence="1 2">
    <name type="scientific">Scleroderma citrinum Foug A</name>
    <dbReference type="NCBI Taxonomy" id="1036808"/>
    <lineage>
        <taxon>Eukaryota</taxon>
        <taxon>Fungi</taxon>
        <taxon>Dikarya</taxon>
        <taxon>Basidiomycota</taxon>
        <taxon>Agaricomycotina</taxon>
        <taxon>Agaricomycetes</taxon>
        <taxon>Agaricomycetidae</taxon>
        <taxon>Boletales</taxon>
        <taxon>Sclerodermatineae</taxon>
        <taxon>Sclerodermataceae</taxon>
        <taxon>Scleroderma</taxon>
    </lineage>
</organism>
<keyword evidence="2" id="KW-1185">Reference proteome</keyword>
<reference evidence="2" key="2">
    <citation type="submission" date="2015-01" db="EMBL/GenBank/DDBJ databases">
        <title>Evolutionary Origins and Diversification of the Mycorrhizal Mutualists.</title>
        <authorList>
            <consortium name="DOE Joint Genome Institute"/>
            <consortium name="Mycorrhizal Genomics Consortium"/>
            <person name="Kohler A."/>
            <person name="Kuo A."/>
            <person name="Nagy L.G."/>
            <person name="Floudas D."/>
            <person name="Copeland A."/>
            <person name="Barry K.W."/>
            <person name="Cichocki N."/>
            <person name="Veneault-Fourrey C."/>
            <person name="LaButti K."/>
            <person name="Lindquist E.A."/>
            <person name="Lipzen A."/>
            <person name="Lundell T."/>
            <person name="Morin E."/>
            <person name="Murat C."/>
            <person name="Riley R."/>
            <person name="Ohm R."/>
            <person name="Sun H."/>
            <person name="Tunlid A."/>
            <person name="Henrissat B."/>
            <person name="Grigoriev I.V."/>
            <person name="Hibbett D.S."/>
            <person name="Martin F."/>
        </authorList>
    </citation>
    <scope>NUCLEOTIDE SEQUENCE [LARGE SCALE GENOMIC DNA]</scope>
    <source>
        <strain evidence="2">Foug A</strain>
    </source>
</reference>
<dbReference type="STRING" id="1036808.A0A0C3CVQ8"/>
<reference evidence="1 2" key="1">
    <citation type="submission" date="2014-04" db="EMBL/GenBank/DDBJ databases">
        <authorList>
            <consortium name="DOE Joint Genome Institute"/>
            <person name="Kuo A."/>
            <person name="Kohler A."/>
            <person name="Nagy L.G."/>
            <person name="Floudas D."/>
            <person name="Copeland A."/>
            <person name="Barry K.W."/>
            <person name="Cichocki N."/>
            <person name="Veneault-Fourrey C."/>
            <person name="LaButti K."/>
            <person name="Lindquist E.A."/>
            <person name="Lipzen A."/>
            <person name="Lundell T."/>
            <person name="Morin E."/>
            <person name="Murat C."/>
            <person name="Sun H."/>
            <person name="Tunlid A."/>
            <person name="Henrissat B."/>
            <person name="Grigoriev I.V."/>
            <person name="Hibbett D.S."/>
            <person name="Martin F."/>
            <person name="Nordberg H.P."/>
            <person name="Cantor M.N."/>
            <person name="Hua S.X."/>
        </authorList>
    </citation>
    <scope>NUCLEOTIDE SEQUENCE [LARGE SCALE GENOMIC DNA]</scope>
    <source>
        <strain evidence="1 2">Foug A</strain>
    </source>
</reference>
<dbReference type="OrthoDB" id="440566at2759"/>
<dbReference type="InterPro" id="IPR042534">
    <property type="entry name" value="SAP18_sf"/>
</dbReference>
<gene>
    <name evidence="1" type="ORF">SCLCIDRAFT_1223555</name>
</gene>
<dbReference type="Gene3D" id="3.10.20.550">
    <property type="entry name" value="ASAP complex, SAP18 subunit"/>
    <property type="match status" value="1"/>
</dbReference>
<accession>A0A0C3CVQ8</accession>
<dbReference type="Proteomes" id="UP000053989">
    <property type="component" value="Unassembled WGS sequence"/>
</dbReference>
<dbReference type="EMBL" id="KN822205">
    <property type="protein sequence ID" value="KIM52615.1"/>
    <property type="molecule type" value="Genomic_DNA"/>
</dbReference>
<evidence type="ECO:0000313" key="1">
    <source>
        <dbReference type="EMBL" id="KIM52615.1"/>
    </source>
</evidence>
<dbReference type="HOGENOM" id="CLU_1556172_0_0_1"/>
<name>A0A0C3CVQ8_9AGAM</name>